<keyword evidence="1" id="KW-1133">Transmembrane helix</keyword>
<evidence type="ECO:0000313" key="3">
    <source>
        <dbReference type="Proteomes" id="UP001161247"/>
    </source>
</evidence>
<feature type="transmembrane region" description="Helical" evidence="1">
    <location>
        <begin position="76"/>
        <end position="96"/>
    </location>
</feature>
<name>A0AAV1BZ26_OLDCO</name>
<reference evidence="2" key="1">
    <citation type="submission" date="2023-03" db="EMBL/GenBank/DDBJ databases">
        <authorList>
            <person name="Julca I."/>
        </authorList>
    </citation>
    <scope>NUCLEOTIDE SEQUENCE</scope>
</reference>
<gene>
    <name evidence="2" type="ORF">OLC1_LOCUS519</name>
</gene>
<dbReference type="EMBL" id="OX459118">
    <property type="protein sequence ID" value="CAI9087780.1"/>
    <property type="molecule type" value="Genomic_DNA"/>
</dbReference>
<proteinExistence type="predicted"/>
<keyword evidence="1" id="KW-0812">Transmembrane</keyword>
<keyword evidence="3" id="KW-1185">Reference proteome</keyword>
<accession>A0AAV1BZ26</accession>
<dbReference type="AlphaFoldDB" id="A0AAV1BZ26"/>
<keyword evidence="1" id="KW-0472">Membrane</keyword>
<organism evidence="2 3">
    <name type="scientific">Oldenlandia corymbosa var. corymbosa</name>
    <dbReference type="NCBI Taxonomy" id="529605"/>
    <lineage>
        <taxon>Eukaryota</taxon>
        <taxon>Viridiplantae</taxon>
        <taxon>Streptophyta</taxon>
        <taxon>Embryophyta</taxon>
        <taxon>Tracheophyta</taxon>
        <taxon>Spermatophyta</taxon>
        <taxon>Magnoliopsida</taxon>
        <taxon>eudicotyledons</taxon>
        <taxon>Gunneridae</taxon>
        <taxon>Pentapetalae</taxon>
        <taxon>asterids</taxon>
        <taxon>lamiids</taxon>
        <taxon>Gentianales</taxon>
        <taxon>Rubiaceae</taxon>
        <taxon>Rubioideae</taxon>
        <taxon>Spermacoceae</taxon>
        <taxon>Hedyotis-Oldenlandia complex</taxon>
        <taxon>Oldenlandia</taxon>
    </lineage>
</organism>
<protein>
    <submittedName>
        <fullName evidence="2">OLC1v1021949C1</fullName>
    </submittedName>
</protein>
<evidence type="ECO:0000313" key="2">
    <source>
        <dbReference type="EMBL" id="CAI9087780.1"/>
    </source>
</evidence>
<sequence length="121" mass="13017">MNLGSETLGRFLFLKAATQTCTNLVKGLPEGSHILYKGYPHTKMIVAIVRVQNLPANESAMKAPNNGVRLAVPEKLVRVLAALVIGIFISLVKYVIMFARNPAAANFSHISLAALSIKADS</sequence>
<dbReference type="Proteomes" id="UP001161247">
    <property type="component" value="Chromosome 1"/>
</dbReference>
<evidence type="ECO:0000256" key="1">
    <source>
        <dbReference type="SAM" id="Phobius"/>
    </source>
</evidence>